<evidence type="ECO:0000313" key="21">
    <source>
        <dbReference type="Proteomes" id="UP000078534"/>
    </source>
</evidence>
<dbReference type="InterPro" id="IPR056179">
    <property type="entry name" value="DHQS_C"/>
</dbReference>
<dbReference type="CDD" id="cd08195">
    <property type="entry name" value="DHQS"/>
    <property type="match status" value="1"/>
</dbReference>
<dbReference type="GO" id="GO:0005737">
    <property type="term" value="C:cytoplasm"/>
    <property type="evidence" value="ECO:0007669"/>
    <property type="project" value="UniProtKB-SubCell"/>
</dbReference>
<dbReference type="GO" id="GO:0009073">
    <property type="term" value="P:aromatic amino acid family biosynthetic process"/>
    <property type="evidence" value="ECO:0007669"/>
    <property type="project" value="UniProtKB-KW"/>
</dbReference>
<proteinExistence type="inferred from homology"/>
<dbReference type="EMBL" id="LWSG01000013">
    <property type="protein sequence ID" value="OAS86337.1"/>
    <property type="molecule type" value="Genomic_DNA"/>
</dbReference>
<evidence type="ECO:0000256" key="12">
    <source>
        <dbReference type="ARBA" id="ARBA00022833"/>
    </source>
</evidence>
<evidence type="ECO:0000256" key="6">
    <source>
        <dbReference type="ARBA" id="ARBA00013031"/>
    </source>
</evidence>
<protein>
    <recommendedName>
        <fullName evidence="7 17">3-dehydroquinate synthase</fullName>
        <shortName evidence="17">DHQS</shortName>
        <ecNumber evidence="6 17">4.2.3.4</ecNumber>
    </recommendedName>
</protein>
<dbReference type="PANTHER" id="PTHR43622">
    <property type="entry name" value="3-DEHYDROQUINATE SYNTHASE"/>
    <property type="match status" value="1"/>
</dbReference>
<evidence type="ECO:0000256" key="5">
    <source>
        <dbReference type="ARBA" id="ARBA00005412"/>
    </source>
</evidence>
<comment type="subcellular location">
    <subcellularLocation>
        <location evidence="3 17">Cytoplasm</location>
    </subcellularLocation>
</comment>
<dbReference type="Proteomes" id="UP000078534">
    <property type="component" value="Unassembled WGS sequence"/>
</dbReference>
<evidence type="ECO:0000256" key="3">
    <source>
        <dbReference type="ARBA" id="ARBA00004496"/>
    </source>
</evidence>
<evidence type="ECO:0000256" key="9">
    <source>
        <dbReference type="ARBA" id="ARBA00022605"/>
    </source>
</evidence>
<feature type="binding site" evidence="17">
    <location>
        <position position="262"/>
    </location>
    <ligand>
        <name>Zn(2+)</name>
        <dbReference type="ChEBI" id="CHEBI:29105"/>
    </ligand>
</feature>
<feature type="binding site" evidence="17">
    <location>
        <begin position="70"/>
        <end position="75"/>
    </location>
    <ligand>
        <name>NAD(+)</name>
        <dbReference type="ChEBI" id="CHEBI:57540"/>
    </ligand>
</feature>
<dbReference type="InterPro" id="IPR030960">
    <property type="entry name" value="DHQS/DOIS_N"/>
</dbReference>
<dbReference type="Pfam" id="PF24621">
    <property type="entry name" value="DHQS_C"/>
    <property type="match status" value="1"/>
</dbReference>
<organism evidence="20 21">
    <name type="scientific">Metabacillus litoralis</name>
    <dbReference type="NCBI Taxonomy" id="152268"/>
    <lineage>
        <taxon>Bacteria</taxon>
        <taxon>Bacillati</taxon>
        <taxon>Bacillota</taxon>
        <taxon>Bacilli</taxon>
        <taxon>Bacillales</taxon>
        <taxon>Bacillaceae</taxon>
        <taxon>Metabacillus</taxon>
    </lineage>
</organism>
<comment type="function">
    <text evidence="17">Catalyzes the conversion of 3-deoxy-D-arabino-heptulosonate 7-phosphate (DAHP) to dehydroquinate (DHQ).</text>
</comment>
<dbReference type="GO" id="GO:0009423">
    <property type="term" value="P:chorismate biosynthetic process"/>
    <property type="evidence" value="ECO:0007669"/>
    <property type="project" value="UniProtKB-UniRule"/>
</dbReference>
<keyword evidence="10 17" id="KW-0479">Metal-binding</keyword>
<keyword evidence="21" id="KW-1185">Reference proteome</keyword>
<dbReference type="OrthoDB" id="9806583at2"/>
<feature type="domain" description="3-dehydroquinate synthase N-terminal" evidence="18">
    <location>
        <begin position="66"/>
        <end position="177"/>
    </location>
</feature>
<evidence type="ECO:0000256" key="16">
    <source>
        <dbReference type="ARBA" id="ARBA00023285"/>
    </source>
</evidence>
<comment type="catalytic activity">
    <reaction evidence="1 17">
        <text>7-phospho-2-dehydro-3-deoxy-D-arabino-heptonate = 3-dehydroquinate + phosphate</text>
        <dbReference type="Rhea" id="RHEA:21968"/>
        <dbReference type="ChEBI" id="CHEBI:32364"/>
        <dbReference type="ChEBI" id="CHEBI:43474"/>
        <dbReference type="ChEBI" id="CHEBI:58394"/>
        <dbReference type="EC" id="4.2.3.4"/>
    </reaction>
</comment>
<comment type="caution">
    <text evidence="17">Lacks conserved residue(s) required for the propagation of feature annotation.</text>
</comment>
<feature type="domain" description="3-dehydroquinate synthase C-terminal" evidence="19">
    <location>
        <begin position="179"/>
        <end position="322"/>
    </location>
</feature>
<comment type="caution">
    <text evidence="20">The sequence shown here is derived from an EMBL/GenBank/DDBJ whole genome shotgun (WGS) entry which is preliminary data.</text>
</comment>
<comment type="similarity">
    <text evidence="5 17">Belongs to the sugar phosphate cyclases superfamily. Dehydroquinate synthase family.</text>
</comment>
<dbReference type="AlphaFoldDB" id="A0A179SX53"/>
<evidence type="ECO:0000256" key="4">
    <source>
        <dbReference type="ARBA" id="ARBA00004661"/>
    </source>
</evidence>
<feature type="binding site" evidence="17">
    <location>
        <begin position="128"/>
        <end position="129"/>
    </location>
    <ligand>
        <name>NAD(+)</name>
        <dbReference type="ChEBI" id="CHEBI:57540"/>
    </ligand>
</feature>
<keyword evidence="16 17" id="KW-0170">Cobalt</keyword>
<name>A0A179SX53_9BACI</name>
<dbReference type="PANTHER" id="PTHR43622:SF7">
    <property type="entry name" value="3-DEHYDROQUINATE SYNTHASE, CHLOROPLASTIC"/>
    <property type="match status" value="1"/>
</dbReference>
<keyword evidence="9 17" id="KW-0028">Amino-acid biosynthesis</keyword>
<keyword evidence="11 17" id="KW-0547">Nucleotide-binding</keyword>
<evidence type="ECO:0000256" key="11">
    <source>
        <dbReference type="ARBA" id="ARBA00022741"/>
    </source>
</evidence>
<comment type="cofactor">
    <cofactor evidence="17">
        <name>Co(2+)</name>
        <dbReference type="ChEBI" id="CHEBI:48828"/>
    </cofactor>
    <cofactor evidence="17">
        <name>Zn(2+)</name>
        <dbReference type="ChEBI" id="CHEBI:29105"/>
    </cofactor>
    <text evidence="17">Binds 1 divalent metal cation per subunit. Can use either Co(2+) or Zn(2+).</text>
</comment>
<sequence>MKSILINTTEESYPVFVGNEAINELPSLLRSLSPSKVLIVTDTNVDQLYGNMLVDKVDKEWMTYKYVIKSGEAAKSFDIFYELHSYALKQELDRKSVIIAFGGGVVGDLTGFVAATYMRGVPFIQVPTTLLAHDSAVGGKVAINHPEGKNMIGAFYQPKAVVYDSNFLQSLPTNELRSGFAEVIKHSLIRSESLYQFLYSEIRHLEDITTDKLQRMILEGIQIKADVVSKDEKELGLRAILNFGHTLGHAVEAEAGYGKLSHGDSIAIGMLFATWLSNKTLNVTLPYYELKSWFKAIGFPTEVPYSQTTNQLINKMKKDKKTKSNQLTMILLEEIGVTTSVLFSEDELYSLLDEWRAEERGEKVD</sequence>
<evidence type="ECO:0000256" key="2">
    <source>
        <dbReference type="ARBA" id="ARBA00001911"/>
    </source>
</evidence>
<evidence type="ECO:0000256" key="10">
    <source>
        <dbReference type="ARBA" id="ARBA00022723"/>
    </source>
</evidence>
<feature type="binding site" evidence="17">
    <location>
        <position position="140"/>
    </location>
    <ligand>
        <name>NAD(+)</name>
        <dbReference type="ChEBI" id="CHEBI:57540"/>
    </ligand>
</feature>
<evidence type="ECO:0000256" key="1">
    <source>
        <dbReference type="ARBA" id="ARBA00001393"/>
    </source>
</evidence>
<dbReference type="SUPFAM" id="SSF56796">
    <property type="entry name" value="Dehydroquinate synthase-like"/>
    <property type="match status" value="1"/>
</dbReference>
<dbReference type="Pfam" id="PF01761">
    <property type="entry name" value="DHQ_synthase"/>
    <property type="match status" value="1"/>
</dbReference>
<dbReference type="STRING" id="152268.A6K24_21695"/>
<keyword evidence="8 17" id="KW-0963">Cytoplasm</keyword>
<evidence type="ECO:0000256" key="17">
    <source>
        <dbReference type="HAMAP-Rule" id="MF_00110"/>
    </source>
</evidence>
<feature type="binding site" evidence="17">
    <location>
        <position position="149"/>
    </location>
    <ligand>
        <name>NAD(+)</name>
        <dbReference type="ChEBI" id="CHEBI:57540"/>
    </ligand>
</feature>
<dbReference type="HAMAP" id="MF_00110">
    <property type="entry name" value="DHQ_synthase"/>
    <property type="match status" value="1"/>
</dbReference>
<dbReference type="InterPro" id="IPR030963">
    <property type="entry name" value="DHQ_synth_fam"/>
</dbReference>
<dbReference type="GO" id="GO:0046872">
    <property type="term" value="F:metal ion binding"/>
    <property type="evidence" value="ECO:0007669"/>
    <property type="project" value="UniProtKB-KW"/>
</dbReference>
<evidence type="ECO:0000256" key="13">
    <source>
        <dbReference type="ARBA" id="ARBA00023027"/>
    </source>
</evidence>
<dbReference type="GO" id="GO:0000166">
    <property type="term" value="F:nucleotide binding"/>
    <property type="evidence" value="ECO:0007669"/>
    <property type="project" value="UniProtKB-KW"/>
</dbReference>
<keyword evidence="13 17" id="KW-0520">NAD</keyword>
<dbReference type="GO" id="GO:0008652">
    <property type="term" value="P:amino acid biosynthetic process"/>
    <property type="evidence" value="ECO:0007669"/>
    <property type="project" value="UniProtKB-KW"/>
</dbReference>
<evidence type="ECO:0000256" key="14">
    <source>
        <dbReference type="ARBA" id="ARBA00023141"/>
    </source>
</evidence>
<dbReference type="Gene3D" id="3.40.50.1970">
    <property type="match status" value="1"/>
</dbReference>
<keyword evidence="12 17" id="KW-0862">Zinc</keyword>
<evidence type="ECO:0000313" key="20">
    <source>
        <dbReference type="EMBL" id="OAS86337.1"/>
    </source>
</evidence>
<dbReference type="GO" id="GO:0003856">
    <property type="term" value="F:3-dehydroquinate synthase activity"/>
    <property type="evidence" value="ECO:0007669"/>
    <property type="project" value="UniProtKB-UniRule"/>
</dbReference>
<dbReference type="FunFam" id="3.40.50.1970:FF:000001">
    <property type="entry name" value="3-dehydroquinate synthase"/>
    <property type="match status" value="1"/>
</dbReference>
<evidence type="ECO:0000259" key="19">
    <source>
        <dbReference type="Pfam" id="PF24621"/>
    </source>
</evidence>
<comment type="pathway">
    <text evidence="4 17">Metabolic intermediate biosynthesis; chorismate biosynthesis; chorismate from D-erythrose 4-phosphate and phosphoenolpyruvate: step 2/7.</text>
</comment>
<feature type="binding site" evidence="17">
    <location>
        <begin position="104"/>
        <end position="108"/>
    </location>
    <ligand>
        <name>NAD(+)</name>
        <dbReference type="ChEBI" id="CHEBI:57540"/>
    </ligand>
</feature>
<dbReference type="RefSeq" id="WP_066331957.1">
    <property type="nucleotide sequence ID" value="NZ_LWSG01000013.1"/>
</dbReference>
<dbReference type="Gene3D" id="1.20.1090.10">
    <property type="entry name" value="Dehydroquinate synthase-like - alpha domain"/>
    <property type="match status" value="1"/>
</dbReference>
<comment type="cofactor">
    <cofactor evidence="2 17">
        <name>NAD(+)</name>
        <dbReference type="ChEBI" id="CHEBI:57540"/>
    </cofactor>
</comment>
<feature type="binding site" evidence="17">
    <location>
        <position position="245"/>
    </location>
    <ligand>
        <name>Zn(2+)</name>
        <dbReference type="ChEBI" id="CHEBI:29105"/>
    </ligand>
</feature>
<dbReference type="InterPro" id="IPR050071">
    <property type="entry name" value="Dehydroquinate_synthase"/>
</dbReference>
<dbReference type="InterPro" id="IPR016037">
    <property type="entry name" value="DHQ_synth_AroB"/>
</dbReference>
<reference evidence="21" key="1">
    <citation type="submission" date="2016-04" db="EMBL/GenBank/DDBJ databases">
        <authorList>
            <person name="Lyu Z."/>
            <person name="Lyu W."/>
        </authorList>
    </citation>
    <scope>NUCLEOTIDE SEQUENCE [LARGE SCALE GENOMIC DNA]</scope>
    <source>
        <strain evidence="21">C44</strain>
    </source>
</reference>
<evidence type="ECO:0000256" key="7">
    <source>
        <dbReference type="ARBA" id="ARBA00017684"/>
    </source>
</evidence>
<dbReference type="UniPathway" id="UPA00053">
    <property type="reaction ID" value="UER00085"/>
</dbReference>
<accession>A0A179SX53</accession>
<dbReference type="NCBIfam" id="TIGR01357">
    <property type="entry name" value="aroB"/>
    <property type="match status" value="1"/>
</dbReference>
<keyword evidence="15 17" id="KW-0456">Lyase</keyword>
<evidence type="ECO:0000256" key="15">
    <source>
        <dbReference type="ARBA" id="ARBA00023239"/>
    </source>
</evidence>
<evidence type="ECO:0000256" key="8">
    <source>
        <dbReference type="ARBA" id="ARBA00022490"/>
    </source>
</evidence>
<keyword evidence="14 17" id="KW-0057">Aromatic amino acid biosynthesis</keyword>
<evidence type="ECO:0000259" key="18">
    <source>
        <dbReference type="Pfam" id="PF01761"/>
    </source>
</evidence>
<dbReference type="EC" id="4.2.3.4" evidence="6 17"/>
<feature type="binding site" evidence="17">
    <location>
        <position position="182"/>
    </location>
    <ligand>
        <name>Zn(2+)</name>
        <dbReference type="ChEBI" id="CHEBI:29105"/>
    </ligand>
</feature>
<gene>
    <name evidence="17" type="primary">aroB</name>
    <name evidence="20" type="ORF">A6K24_21695</name>
</gene>
<dbReference type="PIRSF" id="PIRSF001455">
    <property type="entry name" value="DHQ_synth"/>
    <property type="match status" value="1"/>
</dbReference>